<evidence type="ECO:0000313" key="2">
    <source>
        <dbReference type="EMBL" id="KAL2833775.1"/>
    </source>
</evidence>
<feature type="region of interest" description="Disordered" evidence="1">
    <location>
        <begin position="56"/>
        <end position="98"/>
    </location>
</feature>
<dbReference type="EMBL" id="JBFXLS010000003">
    <property type="protein sequence ID" value="KAL2833775.1"/>
    <property type="molecule type" value="Genomic_DNA"/>
</dbReference>
<accession>A0ABR4J1A4</accession>
<protein>
    <submittedName>
        <fullName evidence="2">Uncharacterized protein</fullName>
    </submittedName>
</protein>
<dbReference type="Proteomes" id="UP001610335">
    <property type="component" value="Unassembled WGS sequence"/>
</dbReference>
<organism evidence="2 3">
    <name type="scientific">Aspergillus cavernicola</name>
    <dbReference type="NCBI Taxonomy" id="176166"/>
    <lineage>
        <taxon>Eukaryota</taxon>
        <taxon>Fungi</taxon>
        <taxon>Dikarya</taxon>
        <taxon>Ascomycota</taxon>
        <taxon>Pezizomycotina</taxon>
        <taxon>Eurotiomycetes</taxon>
        <taxon>Eurotiomycetidae</taxon>
        <taxon>Eurotiales</taxon>
        <taxon>Aspergillaceae</taxon>
        <taxon>Aspergillus</taxon>
        <taxon>Aspergillus subgen. Nidulantes</taxon>
    </lineage>
</organism>
<evidence type="ECO:0000256" key="1">
    <source>
        <dbReference type="SAM" id="MobiDB-lite"/>
    </source>
</evidence>
<reference evidence="2 3" key="1">
    <citation type="submission" date="2024-07" db="EMBL/GenBank/DDBJ databases">
        <title>Section-level genome sequencing and comparative genomics of Aspergillus sections Usti and Cavernicolus.</title>
        <authorList>
            <consortium name="Lawrence Berkeley National Laboratory"/>
            <person name="Nybo J.L."/>
            <person name="Vesth T.C."/>
            <person name="Theobald S."/>
            <person name="Frisvad J.C."/>
            <person name="Larsen T.O."/>
            <person name="Kjaerboelling I."/>
            <person name="Rothschild-Mancinelli K."/>
            <person name="Lyhne E.K."/>
            <person name="Kogle M.E."/>
            <person name="Barry K."/>
            <person name="Clum A."/>
            <person name="Na H."/>
            <person name="Ledsgaard L."/>
            <person name="Lin J."/>
            <person name="Lipzen A."/>
            <person name="Kuo A."/>
            <person name="Riley R."/>
            <person name="Mondo S."/>
            <person name="LaButti K."/>
            <person name="Haridas S."/>
            <person name="Pangalinan J."/>
            <person name="Salamov A.A."/>
            <person name="Simmons B.A."/>
            <person name="Magnuson J.K."/>
            <person name="Chen J."/>
            <person name="Drula E."/>
            <person name="Henrissat B."/>
            <person name="Wiebenga A."/>
            <person name="Lubbers R.J."/>
            <person name="Gomes A.C."/>
            <person name="Makela M.R."/>
            <person name="Stajich J."/>
            <person name="Grigoriev I.V."/>
            <person name="Mortensen U.H."/>
            <person name="De vries R.P."/>
            <person name="Baker S.E."/>
            <person name="Andersen M.R."/>
        </authorList>
    </citation>
    <scope>NUCLEOTIDE SEQUENCE [LARGE SCALE GENOMIC DNA]</scope>
    <source>
        <strain evidence="2 3">CBS 600.67</strain>
    </source>
</reference>
<evidence type="ECO:0000313" key="3">
    <source>
        <dbReference type="Proteomes" id="UP001610335"/>
    </source>
</evidence>
<proteinExistence type="predicted"/>
<name>A0ABR4J1A4_9EURO</name>
<gene>
    <name evidence="2" type="ORF">BDW59DRAFT_156577</name>
</gene>
<sequence length="173" mass="20097">MNAAIEQRDREAEEIMREKHDRYTKMIKKVESNTGMLRSNMNNLLADRDKRVARMEQEMKEQQAAHQAELKKTKQEEQRRREKEEREKAPQRQRQAPVAAKKTEFALYSLTIANGNYMCINQKLIQGNCTYPARCQDSTWIIAASLGDDGTWIAAYSDGRWERSSLQADIPTS</sequence>
<comment type="caution">
    <text evidence="2">The sequence shown here is derived from an EMBL/GenBank/DDBJ whole genome shotgun (WGS) entry which is preliminary data.</text>
</comment>
<keyword evidence="3" id="KW-1185">Reference proteome</keyword>
<feature type="compositionally biased region" description="Basic and acidic residues" evidence="1">
    <location>
        <begin position="56"/>
        <end position="90"/>
    </location>
</feature>